<evidence type="ECO:0000313" key="2">
    <source>
        <dbReference type="Proteomes" id="UP001208935"/>
    </source>
</evidence>
<comment type="caution">
    <text evidence="1">The sequence shown here is derived from an EMBL/GenBank/DDBJ whole genome shotgun (WGS) entry which is preliminary data.</text>
</comment>
<proteinExistence type="predicted"/>
<dbReference type="Proteomes" id="UP001208935">
    <property type="component" value="Unassembled WGS sequence"/>
</dbReference>
<protein>
    <submittedName>
        <fullName evidence="1">Baseplate J protein</fullName>
    </submittedName>
</protein>
<dbReference type="InterPro" id="IPR014507">
    <property type="entry name" value="Baseplate_assembly_J_pred"/>
</dbReference>
<dbReference type="PIRSF" id="PIRSF020481">
    <property type="entry name" value="BAP"/>
    <property type="match status" value="1"/>
</dbReference>
<keyword evidence="2" id="KW-1185">Reference proteome</keyword>
<evidence type="ECO:0000313" key="1">
    <source>
        <dbReference type="EMBL" id="MCW5320548.1"/>
    </source>
</evidence>
<organism evidence="1 2">
    <name type="scientific">Verminephrobacter aporrectodeae subsp. tuberculatae</name>
    <dbReference type="NCBI Taxonomy" id="1110392"/>
    <lineage>
        <taxon>Bacteria</taxon>
        <taxon>Pseudomonadati</taxon>
        <taxon>Pseudomonadota</taxon>
        <taxon>Betaproteobacteria</taxon>
        <taxon>Burkholderiales</taxon>
        <taxon>Comamonadaceae</taxon>
        <taxon>Verminephrobacter</taxon>
    </lineage>
</organism>
<accession>A0ABT3KQF7</accession>
<reference evidence="2" key="1">
    <citation type="submission" date="2023-07" db="EMBL/GenBank/DDBJ databases">
        <title>Verminephrobacter genomes.</title>
        <authorList>
            <person name="Lund M.B."/>
        </authorList>
    </citation>
    <scope>NUCLEOTIDE SEQUENCE [LARGE SCALE GENOMIC DNA]</scope>
    <source>
        <strain evidence="2">AtM5-05</strain>
    </source>
</reference>
<gene>
    <name evidence="1" type="ORF">D5039_04930</name>
</gene>
<dbReference type="EMBL" id="QZCW01000001">
    <property type="protein sequence ID" value="MCW5320548.1"/>
    <property type="molecule type" value="Genomic_DNA"/>
</dbReference>
<sequence>MNTIDLATLPAPTVVQALDFESILAQARADLLARYPAAADVIDLESEPLRKLMEVHAYRELLIRQRINEAARAHLLAYASGTDLDHKGAFYGLPRMTGEADNRFRQRIQLRIRSLAGNGTREHYQLLAMSASANVRDALASQPGAGQVRVLLCLIDATQAEASVLAVSSAIQAEAARPLGVTVSVAVARPRPVHISAAIWREATAPANLVEQLRTSLPLVMASYARLGRSVPRSWVTAQLHVVGVAAVHYLDEIKPEETTTLAADEYPALGALNLIDKGVVA</sequence>
<name>A0ABT3KQF7_9BURK</name>
<dbReference type="RefSeq" id="WP_265281258.1">
    <property type="nucleotide sequence ID" value="NZ_QZCW01000001.1"/>
</dbReference>